<name>A0ABW0TM27_9BACL</name>
<accession>A0ABW0TM27</accession>
<dbReference type="Proteomes" id="UP001596109">
    <property type="component" value="Unassembled WGS sequence"/>
</dbReference>
<evidence type="ECO:0000313" key="1">
    <source>
        <dbReference type="EMBL" id="MFC5590013.1"/>
    </source>
</evidence>
<sequence length="40" mass="4830">MTRQWNFIIGKKLITIYDKDEHLAEKKAYALYKELQNEVS</sequence>
<organism evidence="1 2">
    <name type="scientific">Sporosarcina soli</name>
    <dbReference type="NCBI Taxonomy" id="334736"/>
    <lineage>
        <taxon>Bacteria</taxon>
        <taxon>Bacillati</taxon>
        <taxon>Bacillota</taxon>
        <taxon>Bacilli</taxon>
        <taxon>Bacillales</taxon>
        <taxon>Caryophanaceae</taxon>
        <taxon>Sporosarcina</taxon>
    </lineage>
</organism>
<dbReference type="EMBL" id="JBHSNO010000007">
    <property type="protein sequence ID" value="MFC5590013.1"/>
    <property type="molecule type" value="Genomic_DNA"/>
</dbReference>
<gene>
    <name evidence="1" type="ORF">ACFPRA_13990</name>
</gene>
<dbReference type="RefSeq" id="WP_255726657.1">
    <property type="nucleotide sequence ID" value="NZ_JBHSNO010000007.1"/>
</dbReference>
<evidence type="ECO:0000313" key="2">
    <source>
        <dbReference type="Proteomes" id="UP001596109"/>
    </source>
</evidence>
<proteinExistence type="predicted"/>
<protein>
    <submittedName>
        <fullName evidence="1">Uncharacterized protein</fullName>
    </submittedName>
</protein>
<reference evidence="2" key="1">
    <citation type="journal article" date="2019" name="Int. J. Syst. Evol. Microbiol.">
        <title>The Global Catalogue of Microorganisms (GCM) 10K type strain sequencing project: providing services to taxonomists for standard genome sequencing and annotation.</title>
        <authorList>
            <consortium name="The Broad Institute Genomics Platform"/>
            <consortium name="The Broad Institute Genome Sequencing Center for Infectious Disease"/>
            <person name="Wu L."/>
            <person name="Ma J."/>
        </authorList>
    </citation>
    <scope>NUCLEOTIDE SEQUENCE [LARGE SCALE GENOMIC DNA]</scope>
    <source>
        <strain evidence="2">CGMCC 4.1434</strain>
    </source>
</reference>
<comment type="caution">
    <text evidence="1">The sequence shown here is derived from an EMBL/GenBank/DDBJ whole genome shotgun (WGS) entry which is preliminary data.</text>
</comment>
<keyword evidence="2" id="KW-1185">Reference proteome</keyword>